<evidence type="ECO:0000313" key="1">
    <source>
        <dbReference type="EMBL" id="CEF40601.1"/>
    </source>
</evidence>
<dbReference type="Proteomes" id="UP000056109">
    <property type="component" value="Chromosome I"/>
</dbReference>
<accession>A0A0U5ESJ9</accession>
<sequence length="34" mass="3699">MIFSLSGTGLPDGQPCLVRACLCAERLLHNITRI</sequence>
<keyword evidence="2" id="KW-1185">Reference proteome</keyword>
<protein>
    <submittedName>
        <fullName evidence="1">Uncharacterized protein</fullName>
    </submittedName>
</protein>
<dbReference type="KEGG" id="asz:ASN_1232"/>
<dbReference type="AlphaFoldDB" id="A0A0U5ESJ9"/>
<name>A0A0U5ESJ9_9PROT</name>
<gene>
    <name evidence="1" type="ORF">ASN_1232</name>
</gene>
<proteinExistence type="predicted"/>
<dbReference type="EMBL" id="LN606600">
    <property type="protein sequence ID" value="CEF40601.1"/>
    <property type="molecule type" value="Genomic_DNA"/>
</dbReference>
<organism evidence="1 2">
    <name type="scientific">Acetobacter senegalensis</name>
    <dbReference type="NCBI Taxonomy" id="446692"/>
    <lineage>
        <taxon>Bacteria</taxon>
        <taxon>Pseudomonadati</taxon>
        <taxon>Pseudomonadota</taxon>
        <taxon>Alphaproteobacteria</taxon>
        <taxon>Acetobacterales</taxon>
        <taxon>Acetobacteraceae</taxon>
        <taxon>Acetobacter</taxon>
    </lineage>
</organism>
<evidence type="ECO:0000313" key="2">
    <source>
        <dbReference type="Proteomes" id="UP000056109"/>
    </source>
</evidence>
<reference evidence="2" key="1">
    <citation type="submission" date="2014-09" db="EMBL/GenBank/DDBJ databases">
        <authorList>
            <person name="Illeghems K.G."/>
        </authorList>
    </citation>
    <scope>NUCLEOTIDE SEQUENCE [LARGE SCALE GENOMIC DNA]</scope>
    <source>
        <strain evidence="2">108B</strain>
    </source>
</reference>
<dbReference type="PATRIC" id="fig|446692.3.peg.1234"/>